<dbReference type="InterPro" id="IPR014310">
    <property type="entry name" value="Sig_transdc_His_kinase_PhoR"/>
</dbReference>
<evidence type="ECO:0000256" key="18">
    <source>
        <dbReference type="SAM" id="Phobius"/>
    </source>
</evidence>
<dbReference type="OrthoDB" id="9813151at2"/>
<comment type="catalytic activity">
    <reaction evidence="1">
        <text>ATP + protein L-histidine = ADP + protein N-phospho-L-histidine.</text>
        <dbReference type="EC" id="2.7.13.3"/>
    </reaction>
</comment>
<dbReference type="PRINTS" id="PR00344">
    <property type="entry name" value="BCTRLSENSOR"/>
</dbReference>
<name>A0A240E276_9BURK</name>
<evidence type="ECO:0000256" key="12">
    <source>
        <dbReference type="ARBA" id="ARBA00022777"/>
    </source>
</evidence>
<feature type="transmembrane region" description="Helical" evidence="18">
    <location>
        <begin position="5"/>
        <end position="23"/>
    </location>
</feature>
<reference evidence="21" key="1">
    <citation type="submission" date="2017-08" db="EMBL/GenBank/DDBJ databases">
        <authorList>
            <person name="Varghese N."/>
            <person name="Submissions S."/>
        </authorList>
    </citation>
    <scope>NUCLEOTIDE SEQUENCE [LARGE SCALE GENOMIC DNA]</scope>
    <source>
        <strain evidence="21">AP-Melu-1000-B4</strain>
    </source>
</reference>
<dbReference type="SMART" id="SM00388">
    <property type="entry name" value="HisKA"/>
    <property type="match status" value="1"/>
</dbReference>
<dbReference type="CDD" id="cd00082">
    <property type="entry name" value="HisKA"/>
    <property type="match status" value="1"/>
</dbReference>
<dbReference type="Proteomes" id="UP000218069">
    <property type="component" value="Unassembled WGS sequence"/>
</dbReference>
<evidence type="ECO:0000256" key="13">
    <source>
        <dbReference type="ARBA" id="ARBA00022840"/>
    </source>
</evidence>
<accession>A0A240E276</accession>
<dbReference type="RefSeq" id="WP_096674688.1">
    <property type="nucleotide sequence ID" value="NZ_OANS01000005.1"/>
</dbReference>
<dbReference type="EC" id="2.7.13.3" evidence="3"/>
<dbReference type="InterPro" id="IPR003661">
    <property type="entry name" value="HisK_dim/P_dom"/>
</dbReference>
<evidence type="ECO:0000256" key="8">
    <source>
        <dbReference type="ARBA" id="ARBA00022592"/>
    </source>
</evidence>
<dbReference type="InterPro" id="IPR000014">
    <property type="entry name" value="PAS"/>
</dbReference>
<keyword evidence="5" id="KW-0813">Transport</keyword>
<dbReference type="GO" id="GO:0005886">
    <property type="term" value="C:plasma membrane"/>
    <property type="evidence" value="ECO:0007669"/>
    <property type="project" value="UniProtKB-SubCell"/>
</dbReference>
<keyword evidence="9" id="KW-0808">Transferase</keyword>
<keyword evidence="15" id="KW-0902">Two-component regulatory system</keyword>
<dbReference type="InterPro" id="IPR036097">
    <property type="entry name" value="HisK_dim/P_sf"/>
</dbReference>
<dbReference type="SUPFAM" id="SSF47384">
    <property type="entry name" value="Homodimeric domain of signal transducing histidine kinase"/>
    <property type="match status" value="1"/>
</dbReference>
<evidence type="ECO:0000256" key="7">
    <source>
        <dbReference type="ARBA" id="ARBA00022553"/>
    </source>
</evidence>
<dbReference type="SUPFAM" id="SSF55785">
    <property type="entry name" value="PYP-like sensor domain (PAS domain)"/>
    <property type="match status" value="1"/>
</dbReference>
<evidence type="ECO:0000259" key="19">
    <source>
        <dbReference type="PROSITE" id="PS50109"/>
    </source>
</evidence>
<evidence type="ECO:0000313" key="20">
    <source>
        <dbReference type="EMBL" id="SNX29535.1"/>
    </source>
</evidence>
<gene>
    <name evidence="20" type="ORF">SAMN06295945_1913</name>
</gene>
<evidence type="ECO:0000256" key="6">
    <source>
        <dbReference type="ARBA" id="ARBA00022475"/>
    </source>
</evidence>
<dbReference type="FunFam" id="1.10.287.130:FF:000001">
    <property type="entry name" value="Two-component sensor histidine kinase"/>
    <property type="match status" value="1"/>
</dbReference>
<evidence type="ECO:0000256" key="17">
    <source>
        <dbReference type="ARBA" id="ARBA00025207"/>
    </source>
</evidence>
<dbReference type="FunFam" id="3.30.565.10:FF:000006">
    <property type="entry name" value="Sensor histidine kinase WalK"/>
    <property type="match status" value="1"/>
</dbReference>
<dbReference type="Pfam" id="PF00512">
    <property type="entry name" value="HisKA"/>
    <property type="match status" value="1"/>
</dbReference>
<keyword evidence="6" id="KW-1003">Cell membrane</keyword>
<dbReference type="InterPro" id="IPR005467">
    <property type="entry name" value="His_kinase_dom"/>
</dbReference>
<dbReference type="InterPro" id="IPR036890">
    <property type="entry name" value="HATPase_C_sf"/>
</dbReference>
<evidence type="ECO:0000256" key="1">
    <source>
        <dbReference type="ARBA" id="ARBA00000085"/>
    </source>
</evidence>
<protein>
    <recommendedName>
        <fullName evidence="4">Phosphate regulon sensor protein PhoR</fullName>
        <ecNumber evidence="3">2.7.13.3</ecNumber>
    </recommendedName>
</protein>
<keyword evidence="14 18" id="KW-1133">Transmembrane helix</keyword>
<evidence type="ECO:0000256" key="4">
    <source>
        <dbReference type="ARBA" id="ARBA00019665"/>
    </source>
</evidence>
<sequence>MISVLFRFILIFSLAVLAAYIAFVLISPVTALVASLGILGAALAYAYFNLYKIQYFLRQNAIGETPEMGGLWEGLIHRLKRQFRDLHEQVRSARQEHEHFIQAFQASPNGVIMLDKEDKIEWCNGIAESFFGLNFKRDTLQRVHYLIRRPEFLDYLTKRQFLEPLIIEGMGPQANLTLMVQLFPFGDSLHLLLAQDITNLRRTEAMRRDFVANVSHEMRTPLTVMMGFLETVQTLDLEPKKRDEYFDMMMDQAMRMKSLVEDLLALANLEANLLPAPLVSVQMRSVIGIVESDAKALSRGRQRIHCKIDASKNVLGEERELSSAFLNLVSNAVRYTPQGGEIAIRWKVNERGEGEFSVTDSGPGIAPEHLPRLTERFYRIDRSRSRETGGTGLGLAIVKHIANRHQAQVLIESTYGKGSKFTLLIPPERIQFIKPPINH</sequence>
<evidence type="ECO:0000256" key="9">
    <source>
        <dbReference type="ARBA" id="ARBA00022679"/>
    </source>
</evidence>
<keyword evidence="13" id="KW-0067">ATP-binding</keyword>
<feature type="domain" description="Histidine kinase" evidence="19">
    <location>
        <begin position="213"/>
        <end position="429"/>
    </location>
</feature>
<evidence type="ECO:0000256" key="2">
    <source>
        <dbReference type="ARBA" id="ARBA00004429"/>
    </source>
</evidence>
<dbReference type="GO" id="GO:0005524">
    <property type="term" value="F:ATP binding"/>
    <property type="evidence" value="ECO:0007669"/>
    <property type="project" value="UniProtKB-KW"/>
</dbReference>
<dbReference type="PANTHER" id="PTHR45453">
    <property type="entry name" value="PHOSPHATE REGULON SENSOR PROTEIN PHOR"/>
    <property type="match status" value="1"/>
</dbReference>
<keyword evidence="16 18" id="KW-0472">Membrane</keyword>
<keyword evidence="7" id="KW-0597">Phosphoprotein</keyword>
<dbReference type="NCBIfam" id="TIGR02966">
    <property type="entry name" value="phoR_proteo"/>
    <property type="match status" value="1"/>
</dbReference>
<keyword evidence="21" id="KW-1185">Reference proteome</keyword>
<dbReference type="Gene3D" id="1.10.287.130">
    <property type="match status" value="1"/>
</dbReference>
<evidence type="ECO:0000256" key="14">
    <source>
        <dbReference type="ARBA" id="ARBA00022989"/>
    </source>
</evidence>
<dbReference type="PROSITE" id="PS50109">
    <property type="entry name" value="HIS_KIN"/>
    <property type="match status" value="1"/>
</dbReference>
<dbReference type="SUPFAM" id="SSF55874">
    <property type="entry name" value="ATPase domain of HSP90 chaperone/DNA topoisomerase II/histidine kinase"/>
    <property type="match status" value="1"/>
</dbReference>
<dbReference type="PANTHER" id="PTHR45453:SF1">
    <property type="entry name" value="PHOSPHATE REGULON SENSOR PROTEIN PHOR"/>
    <property type="match status" value="1"/>
</dbReference>
<proteinExistence type="predicted"/>
<keyword evidence="8" id="KW-0592">Phosphate transport</keyword>
<evidence type="ECO:0000256" key="10">
    <source>
        <dbReference type="ARBA" id="ARBA00022692"/>
    </source>
</evidence>
<dbReference type="Gene3D" id="3.30.450.20">
    <property type="entry name" value="PAS domain"/>
    <property type="match status" value="1"/>
</dbReference>
<dbReference type="GO" id="GO:0004721">
    <property type="term" value="F:phosphoprotein phosphatase activity"/>
    <property type="evidence" value="ECO:0007669"/>
    <property type="project" value="InterPro"/>
</dbReference>
<dbReference type="Gene3D" id="3.30.565.10">
    <property type="entry name" value="Histidine kinase-like ATPase, C-terminal domain"/>
    <property type="match status" value="1"/>
</dbReference>
<dbReference type="GO" id="GO:0000155">
    <property type="term" value="F:phosphorelay sensor kinase activity"/>
    <property type="evidence" value="ECO:0007669"/>
    <property type="project" value="InterPro"/>
</dbReference>
<evidence type="ECO:0000256" key="5">
    <source>
        <dbReference type="ARBA" id="ARBA00022448"/>
    </source>
</evidence>
<evidence type="ECO:0000256" key="11">
    <source>
        <dbReference type="ARBA" id="ARBA00022741"/>
    </source>
</evidence>
<dbReference type="GO" id="GO:0016036">
    <property type="term" value="P:cellular response to phosphate starvation"/>
    <property type="evidence" value="ECO:0007669"/>
    <property type="project" value="TreeGrafter"/>
</dbReference>
<dbReference type="GO" id="GO:0006817">
    <property type="term" value="P:phosphate ion transport"/>
    <property type="evidence" value="ECO:0007669"/>
    <property type="project" value="UniProtKB-KW"/>
</dbReference>
<evidence type="ECO:0000313" key="21">
    <source>
        <dbReference type="Proteomes" id="UP000218069"/>
    </source>
</evidence>
<dbReference type="SMART" id="SM00387">
    <property type="entry name" value="HATPase_c"/>
    <property type="match status" value="1"/>
</dbReference>
<evidence type="ECO:0000256" key="3">
    <source>
        <dbReference type="ARBA" id="ARBA00012438"/>
    </source>
</evidence>
<keyword evidence="12 20" id="KW-0418">Kinase</keyword>
<dbReference type="InterPro" id="IPR003594">
    <property type="entry name" value="HATPase_dom"/>
</dbReference>
<dbReference type="AlphaFoldDB" id="A0A240E276"/>
<dbReference type="InterPro" id="IPR035965">
    <property type="entry name" value="PAS-like_dom_sf"/>
</dbReference>
<keyword evidence="10 18" id="KW-0812">Transmembrane</keyword>
<comment type="subcellular location">
    <subcellularLocation>
        <location evidence="2">Cell inner membrane</location>
        <topology evidence="2">Multi-pass membrane protein</topology>
    </subcellularLocation>
</comment>
<comment type="function">
    <text evidence="17">Member of the two-component regulatory system PhoR/PhoB involved in the phosphate regulon genes expression. PhoR may function as a membrane-associated protein kinase that phosphorylates PhoB in response to environmental signals.</text>
</comment>
<dbReference type="InterPro" id="IPR004358">
    <property type="entry name" value="Sig_transdc_His_kin-like_C"/>
</dbReference>
<evidence type="ECO:0000256" key="16">
    <source>
        <dbReference type="ARBA" id="ARBA00023136"/>
    </source>
</evidence>
<keyword evidence="11" id="KW-0547">Nucleotide-binding</keyword>
<dbReference type="EMBL" id="OANS01000005">
    <property type="protein sequence ID" value="SNX29535.1"/>
    <property type="molecule type" value="Genomic_DNA"/>
</dbReference>
<dbReference type="Pfam" id="PF02518">
    <property type="entry name" value="HATPase_c"/>
    <property type="match status" value="1"/>
</dbReference>
<dbReference type="Pfam" id="PF13188">
    <property type="entry name" value="PAS_8"/>
    <property type="match status" value="1"/>
</dbReference>
<evidence type="ECO:0000256" key="15">
    <source>
        <dbReference type="ARBA" id="ARBA00023012"/>
    </source>
</evidence>
<dbReference type="InterPro" id="IPR050351">
    <property type="entry name" value="BphY/WalK/GraS-like"/>
</dbReference>
<dbReference type="InterPro" id="IPR021766">
    <property type="entry name" value="PhoR_N"/>
</dbReference>
<organism evidence="20 21">
    <name type="scientific">Polynucleobacter meluiroseus</name>
    <dbReference type="NCBI Taxonomy" id="1938814"/>
    <lineage>
        <taxon>Bacteria</taxon>
        <taxon>Pseudomonadati</taxon>
        <taxon>Pseudomonadota</taxon>
        <taxon>Betaproteobacteria</taxon>
        <taxon>Burkholderiales</taxon>
        <taxon>Burkholderiaceae</taxon>
        <taxon>Polynucleobacter</taxon>
    </lineage>
</organism>
<feature type="transmembrane region" description="Helical" evidence="18">
    <location>
        <begin position="29"/>
        <end position="48"/>
    </location>
</feature>
<dbReference type="Pfam" id="PF11808">
    <property type="entry name" value="PhoR"/>
    <property type="match status" value="1"/>
</dbReference>